<evidence type="ECO:0000259" key="17">
    <source>
        <dbReference type="PROSITE" id="PS51217"/>
    </source>
</evidence>
<keyword evidence="19" id="KW-1185">Reference proteome</keyword>
<dbReference type="SUPFAM" id="SSF52540">
    <property type="entry name" value="P-loop containing nucleoside triphosphate hydrolases"/>
    <property type="match status" value="1"/>
</dbReference>
<evidence type="ECO:0000256" key="10">
    <source>
        <dbReference type="ARBA" id="ARBA00023235"/>
    </source>
</evidence>
<evidence type="ECO:0000256" key="7">
    <source>
        <dbReference type="ARBA" id="ARBA00022840"/>
    </source>
</evidence>
<dbReference type="InterPro" id="IPR014016">
    <property type="entry name" value="UvrD-like_ATP-bd"/>
</dbReference>
<dbReference type="GO" id="GO:0000725">
    <property type="term" value="P:recombinational repair"/>
    <property type="evidence" value="ECO:0007669"/>
    <property type="project" value="TreeGrafter"/>
</dbReference>
<organism evidence="18 19">
    <name type="scientific">Pedococcus dokdonensis</name>
    <dbReference type="NCBI Taxonomy" id="443156"/>
    <lineage>
        <taxon>Bacteria</taxon>
        <taxon>Bacillati</taxon>
        <taxon>Actinomycetota</taxon>
        <taxon>Actinomycetes</taxon>
        <taxon>Micrococcales</taxon>
        <taxon>Intrasporangiaceae</taxon>
        <taxon>Pedococcus</taxon>
    </lineage>
</organism>
<evidence type="ECO:0000256" key="14">
    <source>
        <dbReference type="PROSITE-ProRule" id="PRU00560"/>
    </source>
</evidence>
<dbReference type="GO" id="GO:0005829">
    <property type="term" value="C:cytosol"/>
    <property type="evidence" value="ECO:0007669"/>
    <property type="project" value="TreeGrafter"/>
</dbReference>
<keyword evidence="1" id="KW-0540">Nuclease</keyword>
<evidence type="ECO:0000256" key="1">
    <source>
        <dbReference type="ARBA" id="ARBA00022722"/>
    </source>
</evidence>
<feature type="binding site" evidence="14">
    <location>
        <begin position="39"/>
        <end position="46"/>
    </location>
    <ligand>
        <name>ATP</name>
        <dbReference type="ChEBI" id="CHEBI:30616"/>
    </ligand>
</feature>
<dbReference type="InterPro" id="IPR038726">
    <property type="entry name" value="PDDEXK_AddAB-type"/>
</dbReference>
<dbReference type="GO" id="GO:0043138">
    <property type="term" value="F:3'-5' DNA helicase activity"/>
    <property type="evidence" value="ECO:0007669"/>
    <property type="project" value="UniProtKB-EC"/>
</dbReference>
<evidence type="ECO:0000256" key="15">
    <source>
        <dbReference type="SAM" id="MobiDB-lite"/>
    </source>
</evidence>
<protein>
    <recommendedName>
        <fullName evidence="12">DNA 3'-5' helicase</fullName>
        <ecNumber evidence="12">5.6.2.4</ecNumber>
    </recommendedName>
</protein>
<dbReference type="PANTHER" id="PTHR11070:SF55">
    <property type="entry name" value="DNA 3'-5' HELICASE"/>
    <property type="match status" value="1"/>
</dbReference>
<dbReference type="CDD" id="cd17932">
    <property type="entry name" value="DEXQc_UvrD"/>
    <property type="match status" value="1"/>
</dbReference>
<dbReference type="OrthoDB" id="4812256at2"/>
<evidence type="ECO:0000256" key="6">
    <source>
        <dbReference type="ARBA" id="ARBA00022839"/>
    </source>
</evidence>
<comment type="catalytic activity">
    <reaction evidence="11">
        <text>Couples ATP hydrolysis with the unwinding of duplex DNA by translocating in the 3'-5' direction.</text>
        <dbReference type="EC" id="5.6.2.4"/>
    </reaction>
</comment>
<dbReference type="Pfam" id="PF00580">
    <property type="entry name" value="UvrD-helicase"/>
    <property type="match status" value="1"/>
</dbReference>
<feature type="region of interest" description="Disordered" evidence="15">
    <location>
        <begin position="517"/>
        <end position="552"/>
    </location>
</feature>
<dbReference type="GO" id="GO:0033202">
    <property type="term" value="C:DNA helicase complex"/>
    <property type="evidence" value="ECO:0007669"/>
    <property type="project" value="TreeGrafter"/>
</dbReference>
<reference evidence="19" key="1">
    <citation type="submission" date="2016-10" db="EMBL/GenBank/DDBJ databases">
        <authorList>
            <person name="Varghese N."/>
            <person name="Submissions S."/>
        </authorList>
    </citation>
    <scope>NUCLEOTIDE SEQUENCE [LARGE SCALE GENOMIC DNA]</scope>
    <source>
        <strain evidence="19">DSM 22329</strain>
    </source>
</reference>
<dbReference type="InterPro" id="IPR014017">
    <property type="entry name" value="DNA_helicase_UvrD-like_C"/>
</dbReference>
<dbReference type="EMBL" id="LT629711">
    <property type="protein sequence ID" value="SDO61328.1"/>
    <property type="molecule type" value="Genomic_DNA"/>
</dbReference>
<evidence type="ECO:0000256" key="11">
    <source>
        <dbReference type="ARBA" id="ARBA00034617"/>
    </source>
</evidence>
<dbReference type="AlphaFoldDB" id="A0A1H0KZE3"/>
<dbReference type="PROSITE" id="PS51198">
    <property type="entry name" value="UVRD_HELICASE_ATP_BIND"/>
    <property type="match status" value="1"/>
</dbReference>
<comment type="catalytic activity">
    <reaction evidence="13">
        <text>ATP + H2O = ADP + phosphate + H(+)</text>
        <dbReference type="Rhea" id="RHEA:13065"/>
        <dbReference type="ChEBI" id="CHEBI:15377"/>
        <dbReference type="ChEBI" id="CHEBI:15378"/>
        <dbReference type="ChEBI" id="CHEBI:30616"/>
        <dbReference type="ChEBI" id="CHEBI:43474"/>
        <dbReference type="ChEBI" id="CHEBI:456216"/>
        <dbReference type="EC" id="5.6.2.4"/>
    </reaction>
</comment>
<keyword evidence="2 14" id="KW-0547">Nucleotide-binding</keyword>
<dbReference type="InterPro" id="IPR011335">
    <property type="entry name" value="Restrct_endonuc-II-like"/>
</dbReference>
<keyword evidence="6" id="KW-0269">Exonuclease</keyword>
<dbReference type="GO" id="GO:0005524">
    <property type="term" value="F:ATP binding"/>
    <property type="evidence" value="ECO:0007669"/>
    <property type="project" value="UniProtKB-UniRule"/>
</dbReference>
<dbReference type="RefSeq" id="WP_091788992.1">
    <property type="nucleotide sequence ID" value="NZ_LT629711.1"/>
</dbReference>
<keyword evidence="7 14" id="KW-0067">ATP-binding</keyword>
<dbReference type="PROSITE" id="PS51217">
    <property type="entry name" value="UVRD_HELICASE_CTER"/>
    <property type="match status" value="1"/>
</dbReference>
<evidence type="ECO:0000256" key="3">
    <source>
        <dbReference type="ARBA" id="ARBA00022763"/>
    </source>
</evidence>
<evidence type="ECO:0000259" key="16">
    <source>
        <dbReference type="PROSITE" id="PS51198"/>
    </source>
</evidence>
<evidence type="ECO:0000256" key="12">
    <source>
        <dbReference type="ARBA" id="ARBA00034808"/>
    </source>
</evidence>
<dbReference type="EC" id="5.6.2.4" evidence="12"/>
<keyword evidence="5 14" id="KW-0347">Helicase</keyword>
<keyword evidence="9" id="KW-0234">DNA repair</keyword>
<evidence type="ECO:0000256" key="2">
    <source>
        <dbReference type="ARBA" id="ARBA00022741"/>
    </source>
</evidence>
<evidence type="ECO:0000256" key="13">
    <source>
        <dbReference type="ARBA" id="ARBA00048988"/>
    </source>
</evidence>
<keyword evidence="8" id="KW-0238">DNA-binding</keyword>
<keyword evidence="3" id="KW-0227">DNA damage</keyword>
<dbReference type="PANTHER" id="PTHR11070">
    <property type="entry name" value="UVRD / RECB / PCRA DNA HELICASE FAMILY MEMBER"/>
    <property type="match status" value="1"/>
</dbReference>
<feature type="compositionally biased region" description="Basic and acidic residues" evidence="15">
    <location>
        <begin position="539"/>
        <end position="550"/>
    </location>
</feature>
<feature type="domain" description="UvrD-like helicase ATP-binding" evidence="16">
    <location>
        <begin position="18"/>
        <end position="360"/>
    </location>
</feature>
<dbReference type="Pfam" id="PF12705">
    <property type="entry name" value="PDDEXK_1"/>
    <property type="match status" value="1"/>
</dbReference>
<dbReference type="InterPro" id="IPR027417">
    <property type="entry name" value="P-loop_NTPase"/>
</dbReference>
<dbReference type="GO" id="GO:0003677">
    <property type="term" value="F:DNA binding"/>
    <property type="evidence" value="ECO:0007669"/>
    <property type="project" value="UniProtKB-KW"/>
</dbReference>
<accession>A0A1H0KZE3</accession>
<dbReference type="Proteomes" id="UP000199077">
    <property type="component" value="Chromosome I"/>
</dbReference>
<gene>
    <name evidence="18" type="ORF">SAMN04489867_0154</name>
</gene>
<dbReference type="SUPFAM" id="SSF52980">
    <property type="entry name" value="Restriction endonuclease-like"/>
    <property type="match status" value="1"/>
</dbReference>
<sequence>MTPELLSANDIAAALGLPAPTAQQVAVIEAPMSPLLVVAGAGSGKTETMTGRVVWLVANGFVEPDQVLGLTFTRKAATELSERIGARLRLLQQRDVWHPRTDDAETGAEVLGGTPTVSTYHSYAGRLVREHALRLGYESESRLLSEAAAWQYASEVVAAYDGPMEEVRFAESTVTATVVDLAGEMAEHLVEVGDVAAYLDRVLAALAALPPHVGARGTDLPGEVKKMREQLRARAGVLPMVERYLTLKRTRDAMDFADQMALAARLATSFADIGAIERQRFGAVLLDEFQDTSAAQLELLRSLFVAPGQPSPVTAVGDPHQSIYGWRGASATTLGEFRRAFGNAAGPAPVLPLATSWRNDAGVLAVANAVAAPLRERSAVPVAELVARDGAGRGRVVAARLETAGEEAALVADWLADRREAGARSAAVLCRKRSQFAPVIDALEARGVPYEVVGLGGLLLTPEVEDITALLHVVHDPSRGDQLMRLLTGPLCRLGAADLDGLMAWARHQQDLRLGVDDRSAPQDDDDSEGVQTSAGAERAVRDQSPDSSDRVSIVEAVDDPPRPGWTSWDGKGVSDVGLARIRGLQQAIRRLRSLSALPLADLVGEAERALGLDIEVLARPGYTPAAARAHLDAFADVAATFTVSADRPNLGGFLAWLAAALKEERGLDKGYIEASTDAVQILTIHAAKGLEWDAVAVPGLVEGSFPALASAASRSDGTTWTMSDPKQRGWIGGLSDGGIPYALRGDRDGLPVLDWEGAGDWKDMETRVERFLRAGGDHGVDEERRLAYVAFTRARTDMLLTAPVWTDGKTPKVTSRFLLEVVDSEAGLPVELRGWADLPDPAVPAQAVNPTAAAATSVEWPADPLAHRRAALTAGAQAVRAAVAGHAPGADSGAALSEQASFPLPGDAPTVLEELELLLEERHRLAHRGDVTVLMPRHLSASAVVSLAQDPARFASTLRRPMPEPPALAARRGTAFHAWVEQHYARAAIVDLLDLPGSADDDPGDDDDLPLMKQLFLASEWAHRTPAEIEIAVETVIDGIAVRGRIDAVFPRPGGGFTIVDWKTGARPTGESARSRALQLAAYRVGFARLRGLALDQVDAAFYYAGSGETVWPELPDDTALAVLLGSVQEA</sequence>
<keyword evidence="10" id="KW-0413">Isomerase</keyword>
<dbReference type="InterPro" id="IPR000212">
    <property type="entry name" value="DNA_helicase_UvrD/REP"/>
</dbReference>
<evidence type="ECO:0000313" key="19">
    <source>
        <dbReference type="Proteomes" id="UP000199077"/>
    </source>
</evidence>
<evidence type="ECO:0000256" key="9">
    <source>
        <dbReference type="ARBA" id="ARBA00023204"/>
    </source>
</evidence>
<evidence type="ECO:0000313" key="18">
    <source>
        <dbReference type="EMBL" id="SDO61328.1"/>
    </source>
</evidence>
<keyword evidence="4 14" id="KW-0378">Hydrolase</keyword>
<dbReference type="InterPro" id="IPR011604">
    <property type="entry name" value="PDDEXK-like_dom_sf"/>
</dbReference>
<dbReference type="Gene3D" id="1.10.486.10">
    <property type="entry name" value="PCRA, domain 4"/>
    <property type="match status" value="1"/>
</dbReference>
<name>A0A1H0KZE3_9MICO</name>
<proteinExistence type="predicted"/>
<dbReference type="GO" id="GO:0004527">
    <property type="term" value="F:exonuclease activity"/>
    <property type="evidence" value="ECO:0007669"/>
    <property type="project" value="UniProtKB-KW"/>
</dbReference>
<dbReference type="Gene3D" id="3.40.50.300">
    <property type="entry name" value="P-loop containing nucleotide triphosphate hydrolases"/>
    <property type="match status" value="4"/>
</dbReference>
<dbReference type="Pfam" id="PF13361">
    <property type="entry name" value="UvrD_C"/>
    <property type="match status" value="2"/>
</dbReference>
<dbReference type="STRING" id="443156.SAMN04489867_0154"/>
<evidence type="ECO:0000256" key="5">
    <source>
        <dbReference type="ARBA" id="ARBA00022806"/>
    </source>
</evidence>
<dbReference type="Gene3D" id="3.90.320.10">
    <property type="match status" value="1"/>
</dbReference>
<evidence type="ECO:0000256" key="8">
    <source>
        <dbReference type="ARBA" id="ARBA00023125"/>
    </source>
</evidence>
<feature type="domain" description="UvrD-like helicase C-terminal" evidence="17">
    <location>
        <begin position="361"/>
        <end position="690"/>
    </location>
</feature>
<evidence type="ECO:0000256" key="4">
    <source>
        <dbReference type="ARBA" id="ARBA00022801"/>
    </source>
</evidence>